<feature type="region of interest" description="Disordered" evidence="1">
    <location>
        <begin position="63"/>
        <end position="118"/>
    </location>
</feature>
<reference evidence="2 3" key="1">
    <citation type="journal article" date="2019" name="PLoS ONE">
        <title>Comparative genome analysis indicates high evolutionary potential of pathogenicity genes in Colletotrichum tanaceti.</title>
        <authorList>
            <person name="Lelwala R.V."/>
            <person name="Korhonen P.K."/>
            <person name="Young N.D."/>
            <person name="Scott J.B."/>
            <person name="Ades P.A."/>
            <person name="Gasser R.B."/>
            <person name="Taylor P.W.J."/>
        </authorList>
    </citation>
    <scope>NUCLEOTIDE SEQUENCE [LARGE SCALE GENOMIC DNA]</scope>
    <source>
        <strain evidence="2">BRIP57314</strain>
    </source>
</reference>
<comment type="caution">
    <text evidence="2">The sequence shown here is derived from an EMBL/GenBank/DDBJ whole genome shotgun (WGS) entry which is preliminary data.</text>
</comment>
<proteinExistence type="predicted"/>
<dbReference type="AlphaFoldDB" id="A0A4U6XDN0"/>
<name>A0A4U6XDN0_9PEZI</name>
<organism evidence="2 3">
    <name type="scientific">Colletotrichum tanaceti</name>
    <dbReference type="NCBI Taxonomy" id="1306861"/>
    <lineage>
        <taxon>Eukaryota</taxon>
        <taxon>Fungi</taxon>
        <taxon>Dikarya</taxon>
        <taxon>Ascomycota</taxon>
        <taxon>Pezizomycotina</taxon>
        <taxon>Sordariomycetes</taxon>
        <taxon>Hypocreomycetidae</taxon>
        <taxon>Glomerellales</taxon>
        <taxon>Glomerellaceae</taxon>
        <taxon>Colletotrichum</taxon>
        <taxon>Colletotrichum destructivum species complex</taxon>
    </lineage>
</organism>
<keyword evidence="3" id="KW-1185">Reference proteome</keyword>
<dbReference type="OrthoDB" id="5332316at2759"/>
<evidence type="ECO:0000313" key="3">
    <source>
        <dbReference type="Proteomes" id="UP000310108"/>
    </source>
</evidence>
<feature type="region of interest" description="Disordered" evidence="1">
    <location>
        <begin position="170"/>
        <end position="205"/>
    </location>
</feature>
<accession>A0A4U6XDN0</accession>
<gene>
    <name evidence="2" type="ORF">CTA1_8210</name>
</gene>
<feature type="region of interest" description="Disordered" evidence="1">
    <location>
        <begin position="460"/>
        <end position="503"/>
    </location>
</feature>
<sequence length="546" mass="59355">MQWTDLRGLRSSIGRGAARMTTTAARQRLPLLPLPRASVSLLTPRWGSGPYAGWVRPFSVGAQRNADDNPSWKQSKPRPPTLFEELFPDGDVSTPRRGNGRHHGGASTASQKDDGDGKVKVRFLTSTTNGKSDSAGYKQSVFEHKQKSSLAEHEAPAKIASILESQSPAISPHVGTAGDGRPSIFSELFSAPDPTPGAAAGGRSRAEQQLYEDRQVNHDDLQSWLDSLPKSDAAAADNNGNATTATSSSSLSSSSSTGMVDRSAMLILSNASPNLQESDFYRIGPQGHHLDGWSSSIRKVMQAYDYSTLEPMGRYFILFDSYAAAASYQMEAQRRHAAVRRSLLYPAAPLTSRSASNAEAGGSASSIFTLSPPSRAPLSLHIYKLDRATEARLGTFSIQGLLSMTPEPPPRANSHVILSVDGGTIDQRMLTYWLRRDARERNLGWPVQHMRPYFAPKVDSRAIAPGDSPDADESEWRYGDDDAPPPLVDSEGQQRGGGVPDENASSARFVLSFPDVHEARRFVRAWHKKEFVSSGSTVTLNTHVVW</sequence>
<feature type="region of interest" description="Disordered" evidence="1">
    <location>
        <begin position="231"/>
        <end position="256"/>
    </location>
</feature>
<dbReference type="Proteomes" id="UP000310108">
    <property type="component" value="Unassembled WGS sequence"/>
</dbReference>
<evidence type="ECO:0000256" key="1">
    <source>
        <dbReference type="SAM" id="MobiDB-lite"/>
    </source>
</evidence>
<protein>
    <submittedName>
        <fullName evidence="2">Uncharacterized protein</fullName>
    </submittedName>
</protein>
<dbReference type="EMBL" id="PJEX01000191">
    <property type="protein sequence ID" value="TKW53319.1"/>
    <property type="molecule type" value="Genomic_DNA"/>
</dbReference>
<evidence type="ECO:0000313" key="2">
    <source>
        <dbReference type="EMBL" id="TKW53319.1"/>
    </source>
</evidence>